<dbReference type="GO" id="GO:0005886">
    <property type="term" value="C:plasma membrane"/>
    <property type="evidence" value="ECO:0007669"/>
    <property type="project" value="TreeGrafter"/>
</dbReference>
<evidence type="ECO:0000313" key="2">
    <source>
        <dbReference type="EMBL" id="MTH30015.1"/>
    </source>
</evidence>
<keyword evidence="1" id="KW-1133">Transmembrane helix</keyword>
<dbReference type="PANTHER" id="PTHR38442:SF1">
    <property type="entry name" value="INNER MEMBRANE PROTEIN"/>
    <property type="match status" value="1"/>
</dbReference>
<feature type="transmembrane region" description="Helical" evidence="1">
    <location>
        <begin position="14"/>
        <end position="34"/>
    </location>
</feature>
<protein>
    <submittedName>
        <fullName evidence="2">DUF445 family protein</fullName>
    </submittedName>
</protein>
<reference evidence="2 3" key="1">
    <citation type="journal article" date="2006" name="Int. J. Syst. Evol. Microbiol.">
        <title>Myroides pelagicus sp. nov., isolated from seawater in Thailand.</title>
        <authorList>
            <person name="Yoon J."/>
            <person name="Maneerat S."/>
            <person name="Kawai F."/>
            <person name="Yokota A."/>
        </authorList>
    </citation>
    <scope>NUCLEOTIDE SEQUENCE [LARGE SCALE GENOMIC DNA]</scope>
    <source>
        <strain evidence="2 3">SM1T</strain>
    </source>
</reference>
<evidence type="ECO:0000313" key="3">
    <source>
        <dbReference type="Proteomes" id="UP000488936"/>
    </source>
</evidence>
<keyword evidence="1" id="KW-0812">Transmembrane</keyword>
<comment type="caution">
    <text evidence="2">The sequence shown here is derived from an EMBL/GenBank/DDBJ whole genome shotgun (WGS) entry which is preliminary data.</text>
</comment>
<proteinExistence type="predicted"/>
<sequence length="411" mass="46704">MKEKKKQLQKHKRIATGLFLLMAIVYIAMVYWIKHSPTDWMGYVKAFSEAAMVGALADWFAVTALFRQPMGLPIPHTNLIVNSKNKIGDNLGGFVTDNFLTAENIRPYIDKIDLAAFVSTWITAPTNQKVVERECVALAQKIVDNLDDTTVIQFFTNKAQQGIASINIQSFVAQGLMYAVEKGEHQRLLDVVLPKAQLYIEENREEIYQAVIAKKPLLGLVGGKAVTNQLIGGIHTFLEDIATNPTHKLRTEITTRLEILAAEIATQEQWKTKFEEILNQFITPEKIQGYISEFWQTTKNSLNEQLQTEDSTLRNYIQTNIQRIADNLQEDEELQQKINRWVKHAVYKAALKNTKEVGTLIRQTVNRWDGRELSDKLELEVGKDLQFIRINGTLVGGLVGLLIYIITHLLL</sequence>
<name>A0A7K1GMA1_9FLAO</name>
<dbReference type="InterPro" id="IPR007383">
    <property type="entry name" value="DUF445"/>
</dbReference>
<dbReference type="Proteomes" id="UP000488936">
    <property type="component" value="Unassembled WGS sequence"/>
</dbReference>
<evidence type="ECO:0000256" key="1">
    <source>
        <dbReference type="SAM" id="Phobius"/>
    </source>
</evidence>
<dbReference type="PANTHER" id="PTHR38442">
    <property type="entry name" value="INNER MEMBRANE PROTEIN-RELATED"/>
    <property type="match status" value="1"/>
</dbReference>
<dbReference type="OrthoDB" id="9769590at2"/>
<dbReference type="EMBL" id="WMJY01000017">
    <property type="protein sequence ID" value="MTH30015.1"/>
    <property type="molecule type" value="Genomic_DNA"/>
</dbReference>
<feature type="transmembrane region" description="Helical" evidence="1">
    <location>
        <begin position="390"/>
        <end position="410"/>
    </location>
</feature>
<organism evidence="2 3">
    <name type="scientific">Myroides pelagicus</name>
    <dbReference type="NCBI Taxonomy" id="270914"/>
    <lineage>
        <taxon>Bacteria</taxon>
        <taxon>Pseudomonadati</taxon>
        <taxon>Bacteroidota</taxon>
        <taxon>Flavobacteriia</taxon>
        <taxon>Flavobacteriales</taxon>
        <taxon>Flavobacteriaceae</taxon>
        <taxon>Myroides</taxon>
    </lineage>
</organism>
<dbReference type="RefSeq" id="WP_155036006.1">
    <property type="nucleotide sequence ID" value="NZ_JAYMMG010000004.1"/>
</dbReference>
<dbReference type="Pfam" id="PF04286">
    <property type="entry name" value="DUF445"/>
    <property type="match status" value="1"/>
</dbReference>
<accession>A0A7K1GMA1</accession>
<dbReference type="AlphaFoldDB" id="A0A7K1GMA1"/>
<gene>
    <name evidence="2" type="ORF">GJV77_08845</name>
</gene>
<keyword evidence="1" id="KW-0472">Membrane</keyword>
<keyword evidence="3" id="KW-1185">Reference proteome</keyword>
<feature type="transmembrane region" description="Helical" evidence="1">
    <location>
        <begin position="46"/>
        <end position="66"/>
    </location>
</feature>